<reference evidence="2 3" key="1">
    <citation type="journal article" date="2019" name="Nat. Ecol. Evol.">
        <title>Megaphylogeny resolves global patterns of mushroom evolution.</title>
        <authorList>
            <person name="Varga T."/>
            <person name="Krizsan K."/>
            <person name="Foldi C."/>
            <person name="Dima B."/>
            <person name="Sanchez-Garcia M."/>
            <person name="Sanchez-Ramirez S."/>
            <person name="Szollosi G.J."/>
            <person name="Szarkandi J.G."/>
            <person name="Papp V."/>
            <person name="Albert L."/>
            <person name="Andreopoulos W."/>
            <person name="Angelini C."/>
            <person name="Antonin V."/>
            <person name="Barry K.W."/>
            <person name="Bougher N.L."/>
            <person name="Buchanan P."/>
            <person name="Buyck B."/>
            <person name="Bense V."/>
            <person name="Catcheside P."/>
            <person name="Chovatia M."/>
            <person name="Cooper J."/>
            <person name="Damon W."/>
            <person name="Desjardin D."/>
            <person name="Finy P."/>
            <person name="Geml J."/>
            <person name="Haridas S."/>
            <person name="Hughes K."/>
            <person name="Justo A."/>
            <person name="Karasinski D."/>
            <person name="Kautmanova I."/>
            <person name="Kiss B."/>
            <person name="Kocsube S."/>
            <person name="Kotiranta H."/>
            <person name="LaButti K.M."/>
            <person name="Lechner B.E."/>
            <person name="Liimatainen K."/>
            <person name="Lipzen A."/>
            <person name="Lukacs Z."/>
            <person name="Mihaltcheva S."/>
            <person name="Morgado L.N."/>
            <person name="Niskanen T."/>
            <person name="Noordeloos M.E."/>
            <person name="Ohm R.A."/>
            <person name="Ortiz-Santana B."/>
            <person name="Ovrebo C."/>
            <person name="Racz N."/>
            <person name="Riley R."/>
            <person name="Savchenko A."/>
            <person name="Shiryaev A."/>
            <person name="Soop K."/>
            <person name="Spirin V."/>
            <person name="Szebenyi C."/>
            <person name="Tomsovsky M."/>
            <person name="Tulloss R.E."/>
            <person name="Uehling J."/>
            <person name="Grigoriev I.V."/>
            <person name="Vagvolgyi C."/>
            <person name="Papp T."/>
            <person name="Martin F.M."/>
            <person name="Miettinen O."/>
            <person name="Hibbett D.S."/>
            <person name="Nagy L.G."/>
        </authorList>
    </citation>
    <scope>NUCLEOTIDE SEQUENCE [LARGE SCALE GENOMIC DNA]</scope>
    <source>
        <strain evidence="2 3">HHB13444</strain>
    </source>
</reference>
<sequence length="163" mass="17776">MLEQRATSFTHLASLAFHKYPATVGCPPSSPSPRVPRSATSNRARIATAELICFTRTCATLVHLPRRTGPVLSACCILSVGAPVPRTVRVAWRTLCPPYAALRGVAGVRAGREKCPAARRGRAPTPPEVPRSSPTRSLELATGRYGRRLWARARTIPQWRTRA</sequence>
<organism evidence="2 3">
    <name type="scientific">Polyporus arcularius HHB13444</name>
    <dbReference type="NCBI Taxonomy" id="1314778"/>
    <lineage>
        <taxon>Eukaryota</taxon>
        <taxon>Fungi</taxon>
        <taxon>Dikarya</taxon>
        <taxon>Basidiomycota</taxon>
        <taxon>Agaricomycotina</taxon>
        <taxon>Agaricomycetes</taxon>
        <taxon>Polyporales</taxon>
        <taxon>Polyporaceae</taxon>
        <taxon>Polyporus</taxon>
    </lineage>
</organism>
<dbReference type="AlphaFoldDB" id="A0A5C3Q1E3"/>
<keyword evidence="3" id="KW-1185">Reference proteome</keyword>
<dbReference type="Proteomes" id="UP000308197">
    <property type="component" value="Unassembled WGS sequence"/>
</dbReference>
<dbReference type="EMBL" id="ML211002">
    <property type="protein sequence ID" value="TFK92253.1"/>
    <property type="molecule type" value="Genomic_DNA"/>
</dbReference>
<evidence type="ECO:0000256" key="1">
    <source>
        <dbReference type="SAM" id="MobiDB-lite"/>
    </source>
</evidence>
<gene>
    <name evidence="2" type="ORF">K466DRAFT_248417</name>
</gene>
<accession>A0A5C3Q1E3</accession>
<protein>
    <submittedName>
        <fullName evidence="2">Uncharacterized protein</fullName>
    </submittedName>
</protein>
<proteinExistence type="predicted"/>
<name>A0A5C3Q1E3_9APHY</name>
<evidence type="ECO:0000313" key="3">
    <source>
        <dbReference type="Proteomes" id="UP000308197"/>
    </source>
</evidence>
<evidence type="ECO:0000313" key="2">
    <source>
        <dbReference type="EMBL" id="TFK92253.1"/>
    </source>
</evidence>
<dbReference type="InParanoid" id="A0A5C3Q1E3"/>
<feature type="region of interest" description="Disordered" evidence="1">
    <location>
        <begin position="114"/>
        <end position="136"/>
    </location>
</feature>